<evidence type="ECO:0000313" key="1">
    <source>
        <dbReference type="EMBL" id="KAH3839733.1"/>
    </source>
</evidence>
<dbReference type="Proteomes" id="UP000828390">
    <property type="component" value="Unassembled WGS sequence"/>
</dbReference>
<reference evidence="1" key="2">
    <citation type="submission" date="2020-11" db="EMBL/GenBank/DDBJ databases">
        <authorList>
            <person name="McCartney M.A."/>
            <person name="Auch B."/>
            <person name="Kono T."/>
            <person name="Mallez S."/>
            <person name="Becker A."/>
            <person name="Gohl D.M."/>
            <person name="Silverstein K.A.T."/>
            <person name="Koren S."/>
            <person name="Bechman K.B."/>
            <person name="Herman A."/>
            <person name="Abrahante J.E."/>
            <person name="Garbe J."/>
        </authorList>
    </citation>
    <scope>NUCLEOTIDE SEQUENCE</scope>
    <source>
        <strain evidence="1">Duluth1</strain>
        <tissue evidence="1">Whole animal</tissue>
    </source>
</reference>
<reference evidence="1" key="1">
    <citation type="journal article" date="2019" name="bioRxiv">
        <title>The Genome of the Zebra Mussel, Dreissena polymorpha: A Resource for Invasive Species Research.</title>
        <authorList>
            <person name="McCartney M.A."/>
            <person name="Auch B."/>
            <person name="Kono T."/>
            <person name="Mallez S."/>
            <person name="Zhang Y."/>
            <person name="Obille A."/>
            <person name="Becker A."/>
            <person name="Abrahante J.E."/>
            <person name="Garbe J."/>
            <person name="Badalamenti J.P."/>
            <person name="Herman A."/>
            <person name="Mangelson H."/>
            <person name="Liachko I."/>
            <person name="Sullivan S."/>
            <person name="Sone E.D."/>
            <person name="Koren S."/>
            <person name="Silverstein K.A.T."/>
            <person name="Beckman K.B."/>
            <person name="Gohl D.M."/>
        </authorList>
    </citation>
    <scope>NUCLEOTIDE SEQUENCE</scope>
    <source>
        <strain evidence="1">Duluth1</strain>
        <tissue evidence="1">Whole animal</tissue>
    </source>
</reference>
<name>A0A9D4KHT4_DREPO</name>
<organism evidence="1 2">
    <name type="scientific">Dreissena polymorpha</name>
    <name type="common">Zebra mussel</name>
    <name type="synonym">Mytilus polymorpha</name>
    <dbReference type="NCBI Taxonomy" id="45954"/>
    <lineage>
        <taxon>Eukaryota</taxon>
        <taxon>Metazoa</taxon>
        <taxon>Spiralia</taxon>
        <taxon>Lophotrochozoa</taxon>
        <taxon>Mollusca</taxon>
        <taxon>Bivalvia</taxon>
        <taxon>Autobranchia</taxon>
        <taxon>Heteroconchia</taxon>
        <taxon>Euheterodonta</taxon>
        <taxon>Imparidentia</taxon>
        <taxon>Neoheterodontei</taxon>
        <taxon>Myida</taxon>
        <taxon>Dreissenoidea</taxon>
        <taxon>Dreissenidae</taxon>
        <taxon>Dreissena</taxon>
    </lineage>
</organism>
<comment type="caution">
    <text evidence="1">The sequence shown here is derived from an EMBL/GenBank/DDBJ whole genome shotgun (WGS) entry which is preliminary data.</text>
</comment>
<keyword evidence="2" id="KW-1185">Reference proteome</keyword>
<evidence type="ECO:0000313" key="2">
    <source>
        <dbReference type="Proteomes" id="UP000828390"/>
    </source>
</evidence>
<protein>
    <submittedName>
        <fullName evidence="1">Uncharacterized protein</fullName>
    </submittedName>
</protein>
<dbReference type="AlphaFoldDB" id="A0A9D4KHT4"/>
<dbReference type="EMBL" id="JAIWYP010000004">
    <property type="protein sequence ID" value="KAH3839733.1"/>
    <property type="molecule type" value="Genomic_DNA"/>
</dbReference>
<proteinExistence type="predicted"/>
<accession>A0A9D4KHT4</accession>
<gene>
    <name evidence="1" type="ORF">DPMN_113167</name>
</gene>
<sequence>MVRGVGLGLGLDIIWTNLLNKFREDWTINVGSRVKNAPPLGRTVFQLAPTIFELVQDISLLALKKMPHPLAAMYANNPNNFRTQILTKSHLKCYKNYPPDDRKNTSTIDRTVQNCVSHRTTPTCPVFPMPGDRTHRPATG</sequence>